<dbReference type="InterPro" id="IPR005828">
    <property type="entry name" value="MFS_sugar_transport-like"/>
</dbReference>
<feature type="transmembrane region" description="Helical" evidence="7">
    <location>
        <begin position="254"/>
        <end position="276"/>
    </location>
</feature>
<feature type="transmembrane region" description="Helical" evidence="7">
    <location>
        <begin position="176"/>
        <end position="194"/>
    </location>
</feature>
<dbReference type="RefSeq" id="WP_092147855.1">
    <property type="nucleotide sequence ID" value="NZ_LT629700.1"/>
</dbReference>
<evidence type="ECO:0000256" key="2">
    <source>
        <dbReference type="ARBA" id="ARBA00007520"/>
    </source>
</evidence>
<sequence>MSESLAPGSPNTPPTPTIPRTIWVLASAAFVIALGYGFIAPILPQFTASFGVSMAAAGAVVSVFAAARLIGAPGAGLLVDRLGSRPVYVTGLLIVATSTFLIAFAQAYWHVFALRFIAGFGSTMFTLSAQALIVRVAHPQIRGRASALYASAFLLGNIFGPIIGALLASLGFRIPFAVYGIGVGAAALAVWIFTSTPRGRVPLPPKLPPMRFSEAIRLPTYQSLLTSGFANGWANLGARVSVLPLFAASVFANGSAAAGLALTAFAFGTAVALQFSGRLADAVGRKPLIIAGLATTIVFTGSLGLATSVWSLLLMSVLAGAGGGLMNPAQQATLADIIGNDRSGGRVLSTFQMTMDAGQIFAPIVVGMLAEAYGFGVAFASCGAVAAVALIMWLARGQETRQETA</sequence>
<keyword evidence="4 7" id="KW-0812">Transmembrane</keyword>
<dbReference type="PROSITE" id="PS00216">
    <property type="entry name" value="SUGAR_TRANSPORT_1"/>
    <property type="match status" value="1"/>
</dbReference>
<dbReference type="GO" id="GO:0022857">
    <property type="term" value="F:transmembrane transporter activity"/>
    <property type="evidence" value="ECO:0007669"/>
    <property type="project" value="InterPro"/>
</dbReference>
<dbReference type="SUPFAM" id="SSF103473">
    <property type="entry name" value="MFS general substrate transporter"/>
    <property type="match status" value="1"/>
</dbReference>
<dbReference type="Gene3D" id="1.20.1720.10">
    <property type="entry name" value="Multidrug resistance protein D"/>
    <property type="match status" value="1"/>
</dbReference>
<dbReference type="InterPro" id="IPR020846">
    <property type="entry name" value="MFS_dom"/>
</dbReference>
<keyword evidence="10" id="KW-1185">Reference proteome</keyword>
<comment type="similarity">
    <text evidence="2">Belongs to the major facilitator superfamily. TCR/Tet family.</text>
</comment>
<dbReference type="GO" id="GO:0005886">
    <property type="term" value="C:plasma membrane"/>
    <property type="evidence" value="ECO:0007669"/>
    <property type="project" value="UniProtKB-SubCell"/>
</dbReference>
<feature type="transmembrane region" description="Helical" evidence="7">
    <location>
        <begin position="21"/>
        <end position="40"/>
    </location>
</feature>
<feature type="transmembrane region" description="Helical" evidence="7">
    <location>
        <begin position="115"/>
        <end position="134"/>
    </location>
</feature>
<accession>A0A1G9LUJ9</accession>
<keyword evidence="5 7" id="KW-1133">Transmembrane helix</keyword>
<dbReference type="InterPro" id="IPR011701">
    <property type="entry name" value="MFS"/>
</dbReference>
<dbReference type="InterPro" id="IPR050189">
    <property type="entry name" value="MFS_Efflux_Transporters"/>
</dbReference>
<dbReference type="Pfam" id="PF00083">
    <property type="entry name" value="Sugar_tr"/>
    <property type="match status" value="1"/>
</dbReference>
<dbReference type="InterPro" id="IPR036259">
    <property type="entry name" value="MFS_trans_sf"/>
</dbReference>
<dbReference type="InterPro" id="IPR001958">
    <property type="entry name" value="Tet-R_TetA/multi-R_MdtG-like"/>
</dbReference>
<evidence type="ECO:0000256" key="6">
    <source>
        <dbReference type="ARBA" id="ARBA00023136"/>
    </source>
</evidence>
<dbReference type="AlphaFoldDB" id="A0A1G9LUJ9"/>
<feature type="transmembrane region" description="Helical" evidence="7">
    <location>
        <begin position="372"/>
        <end position="395"/>
    </location>
</feature>
<proteinExistence type="inferred from homology"/>
<evidence type="ECO:0000256" key="5">
    <source>
        <dbReference type="ARBA" id="ARBA00022989"/>
    </source>
</evidence>
<feature type="transmembrane region" description="Helical" evidence="7">
    <location>
        <begin position="46"/>
        <end position="67"/>
    </location>
</feature>
<evidence type="ECO:0000256" key="3">
    <source>
        <dbReference type="ARBA" id="ARBA00022475"/>
    </source>
</evidence>
<dbReference type="PANTHER" id="PTHR43124:SF3">
    <property type="entry name" value="CHLORAMPHENICOL EFFLUX PUMP RV0191"/>
    <property type="match status" value="1"/>
</dbReference>
<dbReference type="PROSITE" id="PS50850">
    <property type="entry name" value="MFS"/>
    <property type="match status" value="1"/>
</dbReference>
<keyword evidence="6 7" id="KW-0472">Membrane</keyword>
<dbReference type="STRING" id="38302.SAMN04488535_0306"/>
<dbReference type="PANTHER" id="PTHR43124">
    <property type="entry name" value="PURINE EFFLUX PUMP PBUE"/>
    <property type="match status" value="1"/>
</dbReference>
<gene>
    <name evidence="9" type="ORF">SAMN04488535_0306</name>
</gene>
<dbReference type="OrthoDB" id="9793283at2"/>
<dbReference type="Proteomes" id="UP000199350">
    <property type="component" value="Chromosome I"/>
</dbReference>
<evidence type="ECO:0000256" key="1">
    <source>
        <dbReference type="ARBA" id="ARBA00004651"/>
    </source>
</evidence>
<dbReference type="EMBL" id="LT629700">
    <property type="protein sequence ID" value="SDL65407.1"/>
    <property type="molecule type" value="Genomic_DNA"/>
</dbReference>
<evidence type="ECO:0000256" key="7">
    <source>
        <dbReference type="SAM" id="Phobius"/>
    </source>
</evidence>
<dbReference type="PRINTS" id="PR01035">
    <property type="entry name" value="TCRTETA"/>
</dbReference>
<feature type="transmembrane region" description="Helical" evidence="7">
    <location>
        <begin position="288"/>
        <end position="313"/>
    </location>
</feature>
<evidence type="ECO:0000259" key="8">
    <source>
        <dbReference type="PROSITE" id="PS50850"/>
    </source>
</evidence>
<dbReference type="CDD" id="cd17325">
    <property type="entry name" value="MFS_MdtG_SLC18_like"/>
    <property type="match status" value="1"/>
</dbReference>
<evidence type="ECO:0000313" key="10">
    <source>
        <dbReference type="Proteomes" id="UP000199350"/>
    </source>
</evidence>
<protein>
    <submittedName>
        <fullName evidence="9">Predicted arabinose efflux permease, MFS family</fullName>
    </submittedName>
</protein>
<reference evidence="10" key="1">
    <citation type="submission" date="2016-10" db="EMBL/GenBank/DDBJ databases">
        <authorList>
            <person name="Varghese N."/>
            <person name="Submissions S."/>
        </authorList>
    </citation>
    <scope>NUCLEOTIDE SEQUENCE [LARGE SCALE GENOMIC DNA]</scope>
    <source>
        <strain evidence="10">DSM 20632</strain>
    </source>
</reference>
<dbReference type="Pfam" id="PF07690">
    <property type="entry name" value="MFS_1"/>
    <property type="match status" value="1"/>
</dbReference>
<dbReference type="Gene3D" id="1.20.1250.20">
    <property type="entry name" value="MFS general substrate transporter like domains"/>
    <property type="match status" value="1"/>
</dbReference>
<feature type="transmembrane region" description="Helical" evidence="7">
    <location>
        <begin position="87"/>
        <end position="109"/>
    </location>
</feature>
<evidence type="ECO:0000256" key="4">
    <source>
        <dbReference type="ARBA" id="ARBA00022692"/>
    </source>
</evidence>
<feature type="transmembrane region" description="Helical" evidence="7">
    <location>
        <begin position="146"/>
        <end position="170"/>
    </location>
</feature>
<dbReference type="InterPro" id="IPR005829">
    <property type="entry name" value="Sugar_transporter_CS"/>
</dbReference>
<keyword evidence="3" id="KW-1003">Cell membrane</keyword>
<feature type="domain" description="Major facilitator superfamily (MFS) profile" evidence="8">
    <location>
        <begin position="21"/>
        <end position="401"/>
    </location>
</feature>
<evidence type="ECO:0000313" key="9">
    <source>
        <dbReference type="EMBL" id="SDL65407.1"/>
    </source>
</evidence>
<comment type="subcellular location">
    <subcellularLocation>
        <location evidence="1">Cell membrane</location>
        <topology evidence="1">Multi-pass membrane protein</topology>
    </subcellularLocation>
</comment>
<organism evidence="9 10">
    <name type="scientific">Corynebacterium mycetoides</name>
    <dbReference type="NCBI Taxonomy" id="38302"/>
    <lineage>
        <taxon>Bacteria</taxon>
        <taxon>Bacillati</taxon>
        <taxon>Actinomycetota</taxon>
        <taxon>Actinomycetes</taxon>
        <taxon>Mycobacteriales</taxon>
        <taxon>Corynebacteriaceae</taxon>
        <taxon>Corynebacterium</taxon>
    </lineage>
</organism>
<name>A0A1G9LUJ9_9CORY</name>